<dbReference type="AlphaFoldDB" id="A0A975U0M9"/>
<dbReference type="RefSeq" id="WP_218284462.1">
    <property type="nucleotide sequence ID" value="NZ_CP076448.1"/>
</dbReference>
<dbReference type="SMART" id="SM00318">
    <property type="entry name" value="SNc"/>
    <property type="match status" value="1"/>
</dbReference>
<organism evidence="3 4">
    <name type="scientific">Elioraea tepida</name>
    <dbReference type="NCBI Taxonomy" id="2843330"/>
    <lineage>
        <taxon>Bacteria</taxon>
        <taxon>Pseudomonadati</taxon>
        <taxon>Pseudomonadota</taxon>
        <taxon>Alphaproteobacteria</taxon>
        <taxon>Acetobacterales</taxon>
        <taxon>Elioraeaceae</taxon>
        <taxon>Elioraea</taxon>
    </lineage>
</organism>
<feature type="domain" description="TNase-like" evidence="2">
    <location>
        <begin position="38"/>
        <end position="152"/>
    </location>
</feature>
<evidence type="ECO:0000259" key="2">
    <source>
        <dbReference type="SMART" id="SM00318"/>
    </source>
</evidence>
<accession>A0A975U0M9</accession>
<proteinExistence type="predicted"/>
<dbReference type="Pfam" id="PF00565">
    <property type="entry name" value="SNase"/>
    <property type="match status" value="1"/>
</dbReference>
<keyword evidence="1" id="KW-0732">Signal</keyword>
<dbReference type="Proteomes" id="UP000694001">
    <property type="component" value="Chromosome"/>
</dbReference>
<name>A0A975U0M9_9PROT</name>
<feature type="chain" id="PRO_5037285918" evidence="1">
    <location>
        <begin position="33"/>
        <end position="153"/>
    </location>
</feature>
<keyword evidence="4" id="KW-1185">Reference proteome</keyword>
<evidence type="ECO:0000313" key="3">
    <source>
        <dbReference type="EMBL" id="QXM23593.1"/>
    </source>
</evidence>
<dbReference type="KEGG" id="elio:KO353_09685"/>
<feature type="signal peptide" evidence="1">
    <location>
        <begin position="1"/>
        <end position="32"/>
    </location>
</feature>
<dbReference type="InterPro" id="IPR016071">
    <property type="entry name" value="Staphylococal_nuclease_OB-fold"/>
</dbReference>
<reference evidence="3" key="1">
    <citation type="submission" date="2021-06" db="EMBL/GenBank/DDBJ databases">
        <title>Elioraea tepida, sp. nov., a moderately thermophilic aerobic anoxygenic phototrophic bacterium isolated from an alkaline siliceous hot spring mat community in Yellowstone National Park, WY, USA.</title>
        <authorList>
            <person name="Saini M.K."/>
            <person name="Yoshida S."/>
            <person name="Sebastian A."/>
            <person name="Hirose S."/>
            <person name="Hara E."/>
            <person name="Tamaki H."/>
            <person name="Soulier N.T."/>
            <person name="Albert I."/>
            <person name="Hanada S."/>
            <person name="Bryant D.A."/>
            <person name="Tank M."/>
        </authorList>
    </citation>
    <scope>NUCLEOTIDE SEQUENCE</scope>
    <source>
        <strain evidence="3">MS-P2</strain>
    </source>
</reference>
<dbReference type="EMBL" id="CP076448">
    <property type="protein sequence ID" value="QXM23593.1"/>
    <property type="molecule type" value="Genomic_DNA"/>
</dbReference>
<sequence length="153" mass="16019">MSFTFRSFRLRNAALGAVLALAAALAPDATRAEEVLPGPVPATLLRVIDGDTLLVRARVWLDLEVVARVRLRGVNAPELRAQDGEERARAAAARAFVAGLAEGASLTLTEIGKDKYGGRVVARVAVDGADLGSALLASGHARPIGARFRRSPG</sequence>
<gene>
    <name evidence="3" type="ORF">KO353_09685</name>
</gene>
<protein>
    <submittedName>
        <fullName evidence="3">Thermonuclease family protein</fullName>
    </submittedName>
</protein>
<evidence type="ECO:0000256" key="1">
    <source>
        <dbReference type="SAM" id="SignalP"/>
    </source>
</evidence>
<evidence type="ECO:0000313" key="4">
    <source>
        <dbReference type="Proteomes" id="UP000694001"/>
    </source>
</evidence>